<dbReference type="InterPro" id="IPR013783">
    <property type="entry name" value="Ig-like_fold"/>
</dbReference>
<dbReference type="InterPro" id="IPR003961">
    <property type="entry name" value="FN3_dom"/>
</dbReference>
<proteinExistence type="predicted"/>
<protein>
    <recommendedName>
        <fullName evidence="1">Fibronectin type-III domain-containing protein</fullName>
    </recommendedName>
</protein>
<dbReference type="RefSeq" id="WP_110658346.1">
    <property type="nucleotide sequence ID" value="NZ_PDLL01000042.1"/>
</dbReference>
<dbReference type="OrthoDB" id="6874288at2"/>
<evidence type="ECO:0000313" key="2">
    <source>
        <dbReference type="EMBL" id="PYY71469.1"/>
    </source>
</evidence>
<dbReference type="SMART" id="SM00060">
    <property type="entry name" value="FN3"/>
    <property type="match status" value="3"/>
</dbReference>
<organism evidence="2 3">
    <name type="scientific">Pseudomonas jessenii</name>
    <dbReference type="NCBI Taxonomy" id="77298"/>
    <lineage>
        <taxon>Bacteria</taxon>
        <taxon>Pseudomonadati</taxon>
        <taxon>Pseudomonadota</taxon>
        <taxon>Gammaproteobacteria</taxon>
        <taxon>Pseudomonadales</taxon>
        <taxon>Pseudomonadaceae</taxon>
        <taxon>Pseudomonas</taxon>
    </lineage>
</organism>
<name>A0A2W0ESY9_PSEJE</name>
<dbReference type="AlphaFoldDB" id="A0A2W0ESY9"/>
<evidence type="ECO:0000313" key="3">
    <source>
        <dbReference type="Proteomes" id="UP000247437"/>
    </source>
</evidence>
<sequence length="274" mass="30532">MNKPNFDDSALSHKVVSTTRNSIELSWENREVLVKYILTSAGEGSGRVIYEGPATVFTHGALRSNTEYSYFIVGVNAEGKRTKPALILTRTAVRVIPQAPDFFQAYSQTPNSVSFFWNDGVVDGGRRTYEIRRDGELLDTPSAPPYTDTRPLEGRDHVYCIRTVDDEFYKSEPHCIVVNFPDFTAPTNPENLRTSNVGVIFGWEKSYDSSGTVEYEIDLDGDRLGTTTETEFAIAGLDSGRQYVLGVTAFDKSGHHSDRVTIQYPGQGVPPQRK</sequence>
<dbReference type="SUPFAM" id="SSF49265">
    <property type="entry name" value="Fibronectin type III"/>
    <property type="match status" value="2"/>
</dbReference>
<feature type="domain" description="Fibronectin type-III" evidence="1">
    <location>
        <begin position="186"/>
        <end position="257"/>
    </location>
</feature>
<dbReference type="Proteomes" id="UP000247437">
    <property type="component" value="Unassembled WGS sequence"/>
</dbReference>
<accession>A0A2W0ESY9</accession>
<gene>
    <name evidence="2" type="ORF">CRX42_06020</name>
</gene>
<reference evidence="2 3" key="1">
    <citation type="journal article" date="2018" name="Appl. Microbiol. Biotechnol.">
        <title>Characterization of the caprolactam degradation pathway in Pseudomonas jessenii using mass spectrometry-based proteomics.</title>
        <authorList>
            <person name="Otzen M."/>
            <person name="Palacio C."/>
            <person name="Janssen D.B."/>
        </authorList>
    </citation>
    <scope>NUCLEOTIDE SEQUENCE [LARGE SCALE GENOMIC DNA]</scope>
    <source>
        <strain evidence="2 3">GO3</strain>
    </source>
</reference>
<dbReference type="InterPro" id="IPR036116">
    <property type="entry name" value="FN3_sf"/>
</dbReference>
<dbReference type="EMBL" id="PDLL01000042">
    <property type="protein sequence ID" value="PYY71469.1"/>
    <property type="molecule type" value="Genomic_DNA"/>
</dbReference>
<comment type="caution">
    <text evidence="2">The sequence shown here is derived from an EMBL/GenBank/DDBJ whole genome shotgun (WGS) entry which is preliminary data.</text>
</comment>
<evidence type="ECO:0000259" key="1">
    <source>
        <dbReference type="SMART" id="SM00060"/>
    </source>
</evidence>
<feature type="domain" description="Fibronectin type-III" evidence="1">
    <location>
        <begin position="97"/>
        <end position="171"/>
    </location>
</feature>
<dbReference type="Gene3D" id="2.60.40.10">
    <property type="entry name" value="Immunoglobulins"/>
    <property type="match status" value="3"/>
</dbReference>
<feature type="domain" description="Fibronectin type-III" evidence="1">
    <location>
        <begin position="7"/>
        <end position="81"/>
    </location>
</feature>